<sequence length="297" mass="33089">MVLATSCRQMHVVAQKGFHATGSSGLYDRARPSYPPALIRQLLAATGTRSPRVVEVGAGTGIATRLLLQESAHVGGLSSLAAFDPSQGMLEHLRRVLGNNDTGLVAALKAQGRLRPESRVWAAEGAFDDFQAGTGNDLVVIAQAWHWCPDFDAALRHIAASLRPGGVLALLWNLEDRDAAEWVAKVRDLYEQYEDHTPQYRHMLWHAMYDTPAYRQHFRAMTPVHMKRSLPTTLRGVLDRMLSKSYISVLDAGTRAQLVRQVQAVFDGGLCGREMLDEAQGVWAYPYQTDLHMFRRR</sequence>
<gene>
    <name evidence="3" type="ORF">MSYG_4395</name>
</gene>
<accession>A0A1M8AC98</accession>
<evidence type="ECO:0000256" key="1">
    <source>
        <dbReference type="ARBA" id="ARBA00022603"/>
    </source>
</evidence>
<reference evidence="4" key="1">
    <citation type="journal article" date="2017" name="Nucleic Acids Res.">
        <title>Proteogenomics produces comprehensive and highly accurate protein-coding gene annotation in a complete genome assembly of Malassezia sympodialis.</title>
        <authorList>
            <person name="Zhu Y."/>
            <person name="Engstroem P.G."/>
            <person name="Tellgren-Roth C."/>
            <person name="Baudo C.D."/>
            <person name="Kennell J.C."/>
            <person name="Sun S."/>
            <person name="Billmyre R.B."/>
            <person name="Schroeder M.S."/>
            <person name="Andersson A."/>
            <person name="Holm T."/>
            <person name="Sigurgeirsson B."/>
            <person name="Wu G."/>
            <person name="Sankaranarayanan S.R."/>
            <person name="Siddharthan R."/>
            <person name="Sanyal K."/>
            <person name="Lundeberg J."/>
            <person name="Nystedt B."/>
            <person name="Boekhout T."/>
            <person name="Dawson T.L. Jr."/>
            <person name="Heitman J."/>
            <person name="Scheynius A."/>
            <person name="Lehtioe J."/>
        </authorList>
    </citation>
    <scope>NUCLEOTIDE SEQUENCE [LARGE SCALE GENOMIC DNA]</scope>
    <source>
        <strain evidence="4">ATCC 42132</strain>
    </source>
</reference>
<evidence type="ECO:0000313" key="4">
    <source>
        <dbReference type="Proteomes" id="UP000186303"/>
    </source>
</evidence>
<keyword evidence="4" id="KW-1185">Reference proteome</keyword>
<dbReference type="Proteomes" id="UP000186303">
    <property type="component" value="Chromosome 8"/>
</dbReference>
<dbReference type="Pfam" id="PF13489">
    <property type="entry name" value="Methyltransf_23"/>
    <property type="match status" value="1"/>
</dbReference>
<keyword evidence="2 3" id="KW-0808">Transferase</keyword>
<dbReference type="EMBL" id="LT671828">
    <property type="protein sequence ID" value="SHO80040.1"/>
    <property type="molecule type" value="Genomic_DNA"/>
</dbReference>
<dbReference type="STRING" id="1230383.A0A1M8AC98"/>
<dbReference type="PANTHER" id="PTHR44942">
    <property type="entry name" value="METHYLTRANSF_11 DOMAIN-CONTAINING PROTEIN"/>
    <property type="match status" value="1"/>
</dbReference>
<dbReference type="VEuPathDB" id="FungiDB:MSYG_4395"/>
<dbReference type="PANTHER" id="PTHR44942:SF4">
    <property type="entry name" value="METHYLTRANSFERASE TYPE 11 DOMAIN-CONTAINING PROTEIN"/>
    <property type="match status" value="1"/>
</dbReference>
<dbReference type="OMA" id="WRATFDT"/>
<dbReference type="InterPro" id="IPR051052">
    <property type="entry name" value="Diverse_substrate_MTase"/>
</dbReference>
<dbReference type="GO" id="GO:0008168">
    <property type="term" value="F:methyltransferase activity"/>
    <property type="evidence" value="ECO:0007669"/>
    <property type="project" value="UniProtKB-KW"/>
</dbReference>
<keyword evidence="1 3" id="KW-0489">Methyltransferase</keyword>
<evidence type="ECO:0000256" key="2">
    <source>
        <dbReference type="ARBA" id="ARBA00022679"/>
    </source>
</evidence>
<organism evidence="3 4">
    <name type="scientific">Malassezia sympodialis (strain ATCC 42132)</name>
    <name type="common">Atopic eczema-associated yeast</name>
    <dbReference type="NCBI Taxonomy" id="1230383"/>
    <lineage>
        <taxon>Eukaryota</taxon>
        <taxon>Fungi</taxon>
        <taxon>Dikarya</taxon>
        <taxon>Basidiomycota</taxon>
        <taxon>Ustilaginomycotina</taxon>
        <taxon>Malasseziomycetes</taxon>
        <taxon>Malasseziales</taxon>
        <taxon>Malasseziaceae</taxon>
        <taxon>Malassezia</taxon>
    </lineage>
</organism>
<dbReference type="OrthoDB" id="66144at2759"/>
<dbReference type="CDD" id="cd02440">
    <property type="entry name" value="AdoMet_MTases"/>
    <property type="match status" value="1"/>
</dbReference>
<proteinExistence type="predicted"/>
<dbReference type="InterPro" id="IPR029063">
    <property type="entry name" value="SAM-dependent_MTases_sf"/>
</dbReference>
<name>A0A1M8AC98_MALS4</name>
<dbReference type="SUPFAM" id="SSF53335">
    <property type="entry name" value="S-adenosyl-L-methionine-dependent methyltransferases"/>
    <property type="match status" value="1"/>
</dbReference>
<dbReference type="AlphaFoldDB" id="A0A1M8AC98"/>
<protein>
    <submittedName>
        <fullName evidence="3">Similar to S.cerevisiae protein CRG1 (S-AdoMet-dependent methyltransferase involved in lipid homeostasis)</fullName>
    </submittedName>
</protein>
<dbReference type="Gene3D" id="3.40.50.150">
    <property type="entry name" value="Vaccinia Virus protein VP39"/>
    <property type="match status" value="1"/>
</dbReference>
<evidence type="ECO:0000313" key="3">
    <source>
        <dbReference type="EMBL" id="SHO80040.1"/>
    </source>
</evidence>
<dbReference type="GO" id="GO:0032259">
    <property type="term" value="P:methylation"/>
    <property type="evidence" value="ECO:0007669"/>
    <property type="project" value="UniProtKB-KW"/>
</dbReference>